<dbReference type="Proteomes" id="UP000813463">
    <property type="component" value="Chromosome 3"/>
</dbReference>
<protein>
    <submittedName>
        <fullName evidence="6">Wall-associated receptor kinase 4-like</fullName>
    </submittedName>
</protein>
<keyword evidence="5" id="KW-1185">Reference proteome</keyword>
<evidence type="ECO:0000259" key="4">
    <source>
        <dbReference type="Pfam" id="PF13947"/>
    </source>
</evidence>
<dbReference type="Pfam" id="PF13947">
    <property type="entry name" value="GUB_WAK_bind"/>
    <property type="match status" value="1"/>
</dbReference>
<reference evidence="5" key="1">
    <citation type="journal article" date="2021" name="Nat. Commun.">
        <title>Genomic analyses provide insights into spinach domestication and the genetic basis of agronomic traits.</title>
        <authorList>
            <person name="Cai X."/>
            <person name="Sun X."/>
            <person name="Xu C."/>
            <person name="Sun H."/>
            <person name="Wang X."/>
            <person name="Ge C."/>
            <person name="Zhang Z."/>
            <person name="Wang Q."/>
            <person name="Fei Z."/>
            <person name="Jiao C."/>
            <person name="Wang Q."/>
        </authorList>
    </citation>
    <scope>NUCLEOTIDE SEQUENCE [LARGE SCALE GENOMIC DNA]</scope>
    <source>
        <strain evidence="5">cv. Varoflay</strain>
    </source>
</reference>
<proteinExistence type="predicted"/>
<reference evidence="6" key="2">
    <citation type="submission" date="2025-08" db="UniProtKB">
        <authorList>
            <consortium name="RefSeq"/>
        </authorList>
    </citation>
    <scope>IDENTIFICATION</scope>
    <source>
        <tissue evidence="6">Leaf</tissue>
    </source>
</reference>
<evidence type="ECO:0000256" key="3">
    <source>
        <dbReference type="SAM" id="SignalP"/>
    </source>
</evidence>
<evidence type="ECO:0000256" key="1">
    <source>
        <dbReference type="ARBA" id="ARBA00004167"/>
    </source>
</evidence>
<evidence type="ECO:0000313" key="5">
    <source>
        <dbReference type="Proteomes" id="UP000813463"/>
    </source>
</evidence>
<dbReference type="KEGG" id="soe:110785428"/>
<accession>A0A9R0IA89</accession>
<gene>
    <name evidence="6" type="primary">LOC110785428</name>
</gene>
<sequence length="173" mass="18764">MRIEKFGWGDRTLVLIVAAILMGVGEEVASGTSISQIALPNCPEKCGDVAIPYPFGIGDGCYYDHPVDGLFYNITCDYSKVPPVPTYGPDIEIVNITLDGEFRILNQNSYVCYDRFGNLTNDYWNWIGISTFALSTTQNIAGAIGCDTFGSFSGTGSTSIITRTLEVNFSLGV</sequence>
<comment type="subcellular location">
    <subcellularLocation>
        <location evidence="1">Membrane</location>
        <topology evidence="1">Single-pass membrane protein</topology>
    </subcellularLocation>
</comment>
<dbReference type="RefSeq" id="XP_021845564.2">
    <property type="nucleotide sequence ID" value="XM_021989872.2"/>
</dbReference>
<dbReference type="GO" id="GO:0016020">
    <property type="term" value="C:membrane"/>
    <property type="evidence" value="ECO:0007669"/>
    <property type="project" value="UniProtKB-SubCell"/>
</dbReference>
<organism evidence="5 6">
    <name type="scientific">Spinacia oleracea</name>
    <name type="common">Spinach</name>
    <dbReference type="NCBI Taxonomy" id="3562"/>
    <lineage>
        <taxon>Eukaryota</taxon>
        <taxon>Viridiplantae</taxon>
        <taxon>Streptophyta</taxon>
        <taxon>Embryophyta</taxon>
        <taxon>Tracheophyta</taxon>
        <taxon>Spermatophyta</taxon>
        <taxon>Magnoliopsida</taxon>
        <taxon>eudicotyledons</taxon>
        <taxon>Gunneridae</taxon>
        <taxon>Pentapetalae</taxon>
        <taxon>Caryophyllales</taxon>
        <taxon>Chenopodiaceae</taxon>
        <taxon>Chenopodioideae</taxon>
        <taxon>Anserineae</taxon>
        <taxon>Spinacia</taxon>
    </lineage>
</organism>
<name>A0A9R0IA89_SPIOL</name>
<dbReference type="AlphaFoldDB" id="A0A9R0IA89"/>
<dbReference type="GO" id="GO:0030247">
    <property type="term" value="F:polysaccharide binding"/>
    <property type="evidence" value="ECO:0007669"/>
    <property type="project" value="InterPro"/>
</dbReference>
<evidence type="ECO:0000256" key="2">
    <source>
        <dbReference type="ARBA" id="ARBA00022729"/>
    </source>
</evidence>
<feature type="signal peptide" evidence="3">
    <location>
        <begin position="1"/>
        <end position="25"/>
    </location>
</feature>
<dbReference type="GeneID" id="110785428"/>
<feature type="domain" description="Wall-associated receptor kinase galacturonan-binding" evidence="4">
    <location>
        <begin position="42"/>
        <end position="100"/>
    </location>
</feature>
<feature type="chain" id="PRO_5045510121" evidence="3">
    <location>
        <begin position="26"/>
        <end position="173"/>
    </location>
</feature>
<dbReference type="PANTHER" id="PTHR33491">
    <property type="entry name" value="OSJNBA0016N04.9 PROTEIN"/>
    <property type="match status" value="1"/>
</dbReference>
<keyword evidence="2 3" id="KW-0732">Signal</keyword>
<evidence type="ECO:0000313" key="6">
    <source>
        <dbReference type="RefSeq" id="XP_021845564.2"/>
    </source>
</evidence>
<dbReference type="InterPro" id="IPR025287">
    <property type="entry name" value="WAK_GUB"/>
</dbReference>